<dbReference type="Proteomes" id="UP001230504">
    <property type="component" value="Unassembled WGS sequence"/>
</dbReference>
<proteinExistence type="predicted"/>
<keyword evidence="2" id="KW-1185">Reference proteome</keyword>
<dbReference type="GeneID" id="85434920"/>
<dbReference type="RefSeq" id="XP_060416299.1">
    <property type="nucleotide sequence ID" value="XM_060550680.1"/>
</dbReference>
<protein>
    <submittedName>
        <fullName evidence="1">Uncharacterized protein</fullName>
    </submittedName>
</protein>
<evidence type="ECO:0000313" key="1">
    <source>
        <dbReference type="EMBL" id="KAK1595252.1"/>
    </source>
</evidence>
<gene>
    <name evidence="1" type="ORF">LY79DRAFT_107988</name>
</gene>
<accession>A0AAD8Q3H0</accession>
<organism evidence="1 2">
    <name type="scientific">Colletotrichum navitas</name>
    <dbReference type="NCBI Taxonomy" id="681940"/>
    <lineage>
        <taxon>Eukaryota</taxon>
        <taxon>Fungi</taxon>
        <taxon>Dikarya</taxon>
        <taxon>Ascomycota</taxon>
        <taxon>Pezizomycotina</taxon>
        <taxon>Sordariomycetes</taxon>
        <taxon>Hypocreomycetidae</taxon>
        <taxon>Glomerellales</taxon>
        <taxon>Glomerellaceae</taxon>
        <taxon>Colletotrichum</taxon>
        <taxon>Colletotrichum graminicola species complex</taxon>
    </lineage>
</organism>
<dbReference type="EMBL" id="JAHLJV010000016">
    <property type="protein sequence ID" value="KAK1595252.1"/>
    <property type="molecule type" value="Genomic_DNA"/>
</dbReference>
<reference evidence="1" key="1">
    <citation type="submission" date="2021-06" db="EMBL/GenBank/DDBJ databases">
        <title>Comparative genomics, transcriptomics and evolutionary studies reveal genomic signatures of adaptation to plant cell wall in hemibiotrophic fungi.</title>
        <authorList>
            <consortium name="DOE Joint Genome Institute"/>
            <person name="Baroncelli R."/>
            <person name="Diaz J.F."/>
            <person name="Benocci T."/>
            <person name="Peng M."/>
            <person name="Battaglia E."/>
            <person name="Haridas S."/>
            <person name="Andreopoulos W."/>
            <person name="Labutti K."/>
            <person name="Pangilinan J."/>
            <person name="Floch G.L."/>
            <person name="Makela M.R."/>
            <person name="Henrissat B."/>
            <person name="Grigoriev I.V."/>
            <person name="Crouch J.A."/>
            <person name="De Vries R.P."/>
            <person name="Sukno S.A."/>
            <person name="Thon M.R."/>
        </authorList>
    </citation>
    <scope>NUCLEOTIDE SEQUENCE</scope>
    <source>
        <strain evidence="1">CBS 125086</strain>
    </source>
</reference>
<comment type="caution">
    <text evidence="1">The sequence shown here is derived from an EMBL/GenBank/DDBJ whole genome shotgun (WGS) entry which is preliminary data.</text>
</comment>
<name>A0AAD8Q3H0_9PEZI</name>
<dbReference type="AlphaFoldDB" id="A0AAD8Q3H0"/>
<sequence>MQPGSSPPFVWPSPVNQSIPTYISYIPLEREGSQLSRGFFIGTSSATIVSLSVSNGSILLPQTFSQVTHAHQSQLHRHRLLGEGGSLGCLAVSKISFPFHVVEALGADLPKQPKYTHLLLSLSPPAPPPPSCLFVQVIFRQKSVVWSCLMVTRVLGRPHGWEEKKVVSKIVSVMLKRYP</sequence>
<evidence type="ECO:0000313" key="2">
    <source>
        <dbReference type="Proteomes" id="UP001230504"/>
    </source>
</evidence>